<reference evidence="1" key="1">
    <citation type="submission" date="2013-07" db="EMBL/GenBank/DDBJ databases">
        <authorList>
            <person name="McIlroy S."/>
        </authorList>
    </citation>
    <scope>NUCLEOTIDE SEQUENCE [LARGE SCALE GENOMIC DNA]</scope>
    <source>
        <strain evidence="1">Run_A_D11</strain>
    </source>
</reference>
<evidence type="ECO:0000313" key="2">
    <source>
        <dbReference type="Proteomes" id="UP000035760"/>
    </source>
</evidence>
<accession>W6MCJ8</accession>
<keyword evidence="2" id="KW-1185">Reference proteome</keyword>
<organism evidence="1 2">
    <name type="scientific">Candidatus Competibacter denitrificans Run_A_D11</name>
    <dbReference type="NCBI Taxonomy" id="1400863"/>
    <lineage>
        <taxon>Bacteria</taxon>
        <taxon>Pseudomonadati</taxon>
        <taxon>Pseudomonadota</taxon>
        <taxon>Gammaproteobacteria</taxon>
        <taxon>Candidatus Competibacteraceae</taxon>
        <taxon>Candidatus Competibacter</taxon>
    </lineage>
</organism>
<comment type="caution">
    <text evidence="1">The sequence shown here is derived from an EMBL/GenBank/DDBJ whole genome shotgun (WGS) entry which is preliminary data.</text>
</comment>
<gene>
    <name evidence="1" type="ORF">BN873_820004</name>
</gene>
<protein>
    <submittedName>
        <fullName evidence="1">Uncharacterized protein</fullName>
    </submittedName>
</protein>
<reference evidence="1" key="2">
    <citation type="submission" date="2014-03" db="EMBL/GenBank/DDBJ databases">
        <title>Candidatus Competibacter-lineage genomes retrieved from metagenomes reveal functional metabolic diversity.</title>
        <authorList>
            <person name="McIlroy S.J."/>
            <person name="Albertsen M."/>
            <person name="Andresen E.K."/>
            <person name="Saunders A.M."/>
            <person name="Kristiansen R."/>
            <person name="Stokholm-Bjerregaard M."/>
            <person name="Nielsen K.L."/>
            <person name="Nielsen P.H."/>
        </authorList>
    </citation>
    <scope>NUCLEOTIDE SEQUENCE</scope>
    <source>
        <strain evidence="1">Run_A_D11</strain>
    </source>
</reference>
<dbReference type="EMBL" id="CBTJ020000094">
    <property type="protein sequence ID" value="CDI04075.1"/>
    <property type="molecule type" value="Genomic_DNA"/>
</dbReference>
<dbReference type="Proteomes" id="UP000035760">
    <property type="component" value="Unassembled WGS sequence"/>
</dbReference>
<sequence>MAMALITHTAQSSPFLVCDPYPATGSQPDAFLVTVGTAAPVTVPATKETDGGVILKWDLAGIGEGAKTVKVRAKSAWGESADSLPFAFIPGVPAPPGGIRIGSAAK</sequence>
<name>W6MCJ8_9GAMM</name>
<proteinExistence type="predicted"/>
<evidence type="ECO:0000313" key="1">
    <source>
        <dbReference type="EMBL" id="CDI04075.1"/>
    </source>
</evidence>
<dbReference type="STRING" id="1400863.BN873_820004"/>
<dbReference type="AlphaFoldDB" id="W6MCJ8"/>